<feature type="domain" description="Reverse transcriptase Ty1/copia-type" evidence="1">
    <location>
        <begin position="2"/>
        <end position="55"/>
    </location>
</feature>
<reference evidence="2 3" key="1">
    <citation type="journal article" date="2018" name="Front. Plant Sci.">
        <title>Red Clover (Trifolium pratense) and Zigzag Clover (T. medium) - A Picture of Genomic Similarities and Differences.</title>
        <authorList>
            <person name="Dluhosova J."/>
            <person name="Istvanek J."/>
            <person name="Nedelnik J."/>
            <person name="Repkova J."/>
        </authorList>
    </citation>
    <scope>NUCLEOTIDE SEQUENCE [LARGE SCALE GENOMIC DNA]</scope>
    <source>
        <strain evidence="3">cv. 10/8</strain>
        <tissue evidence="2">Leaf</tissue>
    </source>
</reference>
<accession>A0A392NFD3</accession>
<dbReference type="Proteomes" id="UP000265520">
    <property type="component" value="Unassembled WGS sequence"/>
</dbReference>
<proteinExistence type="predicted"/>
<evidence type="ECO:0000313" key="3">
    <source>
        <dbReference type="Proteomes" id="UP000265520"/>
    </source>
</evidence>
<evidence type="ECO:0000259" key="1">
    <source>
        <dbReference type="Pfam" id="PF07727"/>
    </source>
</evidence>
<dbReference type="EMBL" id="LXQA010035905">
    <property type="protein sequence ID" value="MCH97778.1"/>
    <property type="molecule type" value="Genomic_DNA"/>
</dbReference>
<feature type="non-terminal residue" evidence="2">
    <location>
        <position position="146"/>
    </location>
</feature>
<dbReference type="InterPro" id="IPR013103">
    <property type="entry name" value="RVT_2"/>
</dbReference>
<dbReference type="AlphaFoldDB" id="A0A392NFD3"/>
<protein>
    <submittedName>
        <fullName evidence="2">Copia-type polyprotein</fullName>
    </submittedName>
</protein>
<dbReference type="CDD" id="cd09272">
    <property type="entry name" value="RNase_HI_RT_Ty1"/>
    <property type="match status" value="1"/>
</dbReference>
<gene>
    <name evidence="2" type="ORF">A2U01_0018774</name>
</gene>
<name>A0A392NFD3_9FABA</name>
<dbReference type="PANTHER" id="PTHR11439:SF517">
    <property type="entry name" value="CYSTEINE-RICH RLK (RECEPTOR-LIKE PROTEIN KINASE) 8"/>
    <property type="match status" value="1"/>
</dbReference>
<evidence type="ECO:0000313" key="2">
    <source>
        <dbReference type="EMBL" id="MCH97778.1"/>
    </source>
</evidence>
<comment type="caution">
    <text evidence="2">The sequence shown here is derived from an EMBL/GenBank/DDBJ whole genome shotgun (WGS) entry which is preliminary data.</text>
</comment>
<organism evidence="2 3">
    <name type="scientific">Trifolium medium</name>
    <dbReference type="NCBI Taxonomy" id="97028"/>
    <lineage>
        <taxon>Eukaryota</taxon>
        <taxon>Viridiplantae</taxon>
        <taxon>Streptophyta</taxon>
        <taxon>Embryophyta</taxon>
        <taxon>Tracheophyta</taxon>
        <taxon>Spermatophyta</taxon>
        <taxon>Magnoliopsida</taxon>
        <taxon>eudicotyledons</taxon>
        <taxon>Gunneridae</taxon>
        <taxon>Pentapetalae</taxon>
        <taxon>rosids</taxon>
        <taxon>fabids</taxon>
        <taxon>Fabales</taxon>
        <taxon>Fabaceae</taxon>
        <taxon>Papilionoideae</taxon>
        <taxon>50 kb inversion clade</taxon>
        <taxon>NPAAA clade</taxon>
        <taxon>Hologalegina</taxon>
        <taxon>IRL clade</taxon>
        <taxon>Trifolieae</taxon>
        <taxon>Trifolium</taxon>
    </lineage>
</organism>
<dbReference type="PANTHER" id="PTHR11439">
    <property type="entry name" value="GAG-POL-RELATED RETROTRANSPOSON"/>
    <property type="match status" value="1"/>
</dbReference>
<sequence length="146" mass="16254">MKEFEMTDLGMMKYFLGIEVVQSAAGIFICQKKYAQEVLERFKMDDCNPVQIPIVPGTKLTRDVEGTKIDNTYYKQMVGSLMYMTTTRPDLIDSDYAGDLDDRKITSGYVFLLGGAAVSWSSKKQPVVTLSTTEAEFIAAASCVCQ</sequence>
<dbReference type="Pfam" id="PF07727">
    <property type="entry name" value="RVT_2"/>
    <property type="match status" value="1"/>
</dbReference>
<keyword evidence="3" id="KW-1185">Reference proteome</keyword>